<dbReference type="AlphaFoldDB" id="A0AAV4B2R0"/>
<proteinExistence type="predicted"/>
<evidence type="ECO:0000313" key="1">
    <source>
        <dbReference type="EMBL" id="GFO14905.1"/>
    </source>
</evidence>
<name>A0AAV4B2R0_9GAST</name>
<comment type="caution">
    <text evidence="1">The sequence shown here is derived from an EMBL/GenBank/DDBJ whole genome shotgun (WGS) entry which is preliminary data.</text>
</comment>
<gene>
    <name evidence="1" type="ORF">PoB_004141000</name>
</gene>
<reference evidence="1 2" key="1">
    <citation type="journal article" date="2021" name="Elife">
        <title>Chloroplast acquisition without the gene transfer in kleptoplastic sea slugs, Plakobranchus ocellatus.</title>
        <authorList>
            <person name="Maeda T."/>
            <person name="Takahashi S."/>
            <person name="Yoshida T."/>
            <person name="Shimamura S."/>
            <person name="Takaki Y."/>
            <person name="Nagai Y."/>
            <person name="Toyoda A."/>
            <person name="Suzuki Y."/>
            <person name="Arimoto A."/>
            <person name="Ishii H."/>
            <person name="Satoh N."/>
            <person name="Nishiyama T."/>
            <person name="Hasebe M."/>
            <person name="Maruyama T."/>
            <person name="Minagawa J."/>
            <person name="Obokata J."/>
            <person name="Shigenobu S."/>
        </authorList>
    </citation>
    <scope>NUCLEOTIDE SEQUENCE [LARGE SCALE GENOMIC DNA]</scope>
</reference>
<sequence>MTTQLIGSIWRLELLWVHNIPNTVRNGHESHIESNRRQCRSHQSRWWMYNASPESIHRSHHRYLPQRRQDKADVDALICLNVMVQNGVQAKEIQQPINKERRDEATIFTVAEQ</sequence>
<evidence type="ECO:0000313" key="2">
    <source>
        <dbReference type="Proteomes" id="UP000735302"/>
    </source>
</evidence>
<organism evidence="1 2">
    <name type="scientific">Plakobranchus ocellatus</name>
    <dbReference type="NCBI Taxonomy" id="259542"/>
    <lineage>
        <taxon>Eukaryota</taxon>
        <taxon>Metazoa</taxon>
        <taxon>Spiralia</taxon>
        <taxon>Lophotrochozoa</taxon>
        <taxon>Mollusca</taxon>
        <taxon>Gastropoda</taxon>
        <taxon>Heterobranchia</taxon>
        <taxon>Euthyneura</taxon>
        <taxon>Panpulmonata</taxon>
        <taxon>Sacoglossa</taxon>
        <taxon>Placobranchoidea</taxon>
        <taxon>Plakobranchidae</taxon>
        <taxon>Plakobranchus</taxon>
    </lineage>
</organism>
<protein>
    <submittedName>
        <fullName evidence="1">Uncharacterized protein</fullName>
    </submittedName>
</protein>
<dbReference type="EMBL" id="BLXT01004584">
    <property type="protein sequence ID" value="GFO14905.1"/>
    <property type="molecule type" value="Genomic_DNA"/>
</dbReference>
<dbReference type="Proteomes" id="UP000735302">
    <property type="component" value="Unassembled WGS sequence"/>
</dbReference>
<accession>A0AAV4B2R0</accession>
<keyword evidence="2" id="KW-1185">Reference proteome</keyword>